<dbReference type="SUPFAM" id="SSF56796">
    <property type="entry name" value="Dehydroquinate synthase-like"/>
    <property type="match status" value="1"/>
</dbReference>
<dbReference type="Gene3D" id="1.20.1090.10">
    <property type="entry name" value="Dehydroquinate synthase-like - alpha domain"/>
    <property type="match status" value="1"/>
</dbReference>
<evidence type="ECO:0000313" key="5">
    <source>
        <dbReference type="Proteomes" id="UP000028984"/>
    </source>
</evidence>
<evidence type="ECO:0000256" key="1">
    <source>
        <dbReference type="ARBA" id="ARBA00023002"/>
    </source>
</evidence>
<sequence>MSNNPADQQYTTRIADLPGTEVVFGVGAEEKLPYLLKKNHVKSLLFVYSGDYVNELGIRQKVLDTAKELGISVIENGEVQVNPRLELVHTLIEQAREHDVDFVIAAGGGSAFDTGKAVALGKNYDGDVWDFYTHKRTEPEHQVLGVGTISTIPGTSSEVSFASVITNGHIKGGAAPIAIKPTFTIINPEYSRTAPYRYLAAATVDMIVHNLEKYFTPNAPLALVDQLEENVFRAEYDAAIRFAKNPESLQARTDLHWLSAYVNPQLRSADATGPRYSIHEGVIHAIEHALSGVYDIIHGEGNAAVLIALVRYEASRNPEKFAKLAVRVFGADPYLNTEEENALLLADKLEDLIVNHLHVPIRLSEQGVPNDDFEEVLDQIGGGIGYPLGHYTNLSREDVKALLKSAY</sequence>
<gene>
    <name evidence="4" type="ORF">BREU_0305</name>
</gene>
<dbReference type="GO" id="GO:1990002">
    <property type="term" value="F:methylglyoxal reductase (NADPH) (acetol producing) activity"/>
    <property type="evidence" value="ECO:0007669"/>
    <property type="project" value="TreeGrafter"/>
</dbReference>
<accession>A0A087CVH4</accession>
<feature type="domain" description="Fe-containing alcohol dehydrogenase-like C-terminal" evidence="3">
    <location>
        <begin position="200"/>
        <end position="407"/>
    </location>
</feature>
<dbReference type="Pfam" id="PF25137">
    <property type="entry name" value="ADH_Fe_C"/>
    <property type="match status" value="1"/>
</dbReference>
<dbReference type="Pfam" id="PF00465">
    <property type="entry name" value="Fe-ADH"/>
    <property type="match status" value="1"/>
</dbReference>
<dbReference type="PROSITE" id="PS00060">
    <property type="entry name" value="ADH_IRON_2"/>
    <property type="match status" value="1"/>
</dbReference>
<dbReference type="CDD" id="cd08187">
    <property type="entry name" value="BDH"/>
    <property type="match status" value="1"/>
</dbReference>
<evidence type="ECO:0000313" key="4">
    <source>
        <dbReference type="EMBL" id="KFI87274.1"/>
    </source>
</evidence>
<dbReference type="InterPro" id="IPR044731">
    <property type="entry name" value="BDH-like"/>
</dbReference>
<dbReference type="OrthoDB" id="323926at2"/>
<organism evidence="4 5">
    <name type="scientific">Bifidobacterium reuteri DSM 23975</name>
    <dbReference type="NCBI Taxonomy" id="1437610"/>
    <lineage>
        <taxon>Bacteria</taxon>
        <taxon>Bacillati</taxon>
        <taxon>Actinomycetota</taxon>
        <taxon>Actinomycetes</taxon>
        <taxon>Bifidobacteriales</taxon>
        <taxon>Bifidobacteriaceae</taxon>
        <taxon>Bifidobacterium</taxon>
    </lineage>
</organism>
<dbReference type="GO" id="GO:1990362">
    <property type="term" value="F:butanol dehydrogenase (NAD+) activity"/>
    <property type="evidence" value="ECO:0007669"/>
    <property type="project" value="InterPro"/>
</dbReference>
<keyword evidence="5" id="KW-1185">Reference proteome</keyword>
<dbReference type="InterPro" id="IPR056798">
    <property type="entry name" value="ADH_Fe_C"/>
</dbReference>
<dbReference type="GO" id="GO:0008106">
    <property type="term" value="F:alcohol dehydrogenase (NADP+) activity"/>
    <property type="evidence" value="ECO:0007669"/>
    <property type="project" value="TreeGrafter"/>
</dbReference>
<dbReference type="FunFam" id="3.40.50.1970:FF:000003">
    <property type="entry name" value="Alcohol dehydrogenase, iron-containing"/>
    <property type="match status" value="1"/>
</dbReference>
<dbReference type="RefSeq" id="WP_052382027.1">
    <property type="nucleotide sequence ID" value="NZ_JDUW01000018.1"/>
</dbReference>
<dbReference type="EMBL" id="JGZK01000003">
    <property type="protein sequence ID" value="KFI87274.1"/>
    <property type="molecule type" value="Genomic_DNA"/>
</dbReference>
<name>A0A087CVH4_9BIFI</name>
<feature type="domain" description="Alcohol dehydrogenase iron-type/glycerol dehydrogenase GldA" evidence="2">
    <location>
        <begin position="20"/>
        <end position="188"/>
    </location>
</feature>
<dbReference type="Proteomes" id="UP000028984">
    <property type="component" value="Unassembled WGS sequence"/>
</dbReference>
<dbReference type="PANTHER" id="PTHR43633">
    <property type="entry name" value="ALCOHOL DEHYDROGENASE YQHD"/>
    <property type="match status" value="1"/>
</dbReference>
<dbReference type="GO" id="GO:0046872">
    <property type="term" value="F:metal ion binding"/>
    <property type="evidence" value="ECO:0007669"/>
    <property type="project" value="InterPro"/>
</dbReference>
<dbReference type="InterPro" id="IPR018211">
    <property type="entry name" value="ADH_Fe_CS"/>
</dbReference>
<dbReference type="STRING" id="1437610.BREU_0305"/>
<dbReference type="GO" id="GO:0005829">
    <property type="term" value="C:cytosol"/>
    <property type="evidence" value="ECO:0007669"/>
    <property type="project" value="TreeGrafter"/>
</dbReference>
<dbReference type="InterPro" id="IPR001670">
    <property type="entry name" value="ADH_Fe/GldA"/>
</dbReference>
<dbReference type="AlphaFoldDB" id="A0A087CVH4"/>
<proteinExistence type="predicted"/>
<keyword evidence="1 4" id="KW-0560">Oxidoreductase</keyword>
<dbReference type="Gene3D" id="3.40.50.1970">
    <property type="match status" value="1"/>
</dbReference>
<dbReference type="eggNOG" id="COG1979">
    <property type="taxonomic scope" value="Bacteria"/>
</dbReference>
<reference evidence="4 5" key="1">
    <citation type="submission" date="2014-03" db="EMBL/GenBank/DDBJ databases">
        <title>Genomics of Bifidobacteria.</title>
        <authorList>
            <person name="Ventura M."/>
            <person name="Milani C."/>
            <person name="Lugli G.A."/>
        </authorList>
    </citation>
    <scope>NUCLEOTIDE SEQUENCE [LARGE SCALE GENOMIC DNA]</scope>
    <source>
        <strain evidence="4 5">DSM 23975</strain>
    </source>
</reference>
<dbReference type="EC" id="1.1.1.1" evidence="4"/>
<dbReference type="PANTHER" id="PTHR43633:SF1">
    <property type="entry name" value="ALCOHOL DEHYDROGENASE YQHD"/>
    <property type="match status" value="1"/>
</dbReference>
<protein>
    <submittedName>
        <fullName evidence="4">BdhA NADH-dependent butanol dehydrogenase</fullName>
        <ecNumber evidence="4">1.1.1.1</ecNumber>
    </submittedName>
</protein>
<evidence type="ECO:0000259" key="3">
    <source>
        <dbReference type="Pfam" id="PF25137"/>
    </source>
</evidence>
<evidence type="ECO:0000259" key="2">
    <source>
        <dbReference type="Pfam" id="PF00465"/>
    </source>
</evidence>
<comment type="caution">
    <text evidence="4">The sequence shown here is derived from an EMBL/GenBank/DDBJ whole genome shotgun (WGS) entry which is preliminary data.</text>
</comment>